<dbReference type="PANTHER" id="PTHR23159:SF31">
    <property type="entry name" value="CENTROSOME-ASSOCIATED PROTEIN CEP250 ISOFORM X1"/>
    <property type="match status" value="1"/>
</dbReference>
<feature type="compositionally biased region" description="Low complexity" evidence="2">
    <location>
        <begin position="302"/>
        <end position="320"/>
    </location>
</feature>
<dbReference type="Proteomes" id="UP000030744">
    <property type="component" value="Unassembled WGS sequence"/>
</dbReference>
<dbReference type="PANTHER" id="PTHR23159">
    <property type="entry name" value="CENTROSOMAL PROTEIN 2"/>
    <property type="match status" value="1"/>
</dbReference>
<organism evidence="3 4">
    <name type="scientific">Eimeria mitis</name>
    <dbReference type="NCBI Taxonomy" id="44415"/>
    <lineage>
        <taxon>Eukaryota</taxon>
        <taxon>Sar</taxon>
        <taxon>Alveolata</taxon>
        <taxon>Apicomplexa</taxon>
        <taxon>Conoidasida</taxon>
        <taxon>Coccidia</taxon>
        <taxon>Eucoccidiorida</taxon>
        <taxon>Eimeriorina</taxon>
        <taxon>Eimeriidae</taxon>
        <taxon>Eimeria</taxon>
    </lineage>
</organism>
<gene>
    <name evidence="3" type="ORF">EMH_0007170</name>
</gene>
<feature type="compositionally biased region" description="Low complexity" evidence="2">
    <location>
        <begin position="857"/>
        <end position="879"/>
    </location>
</feature>
<feature type="compositionally biased region" description="Low complexity" evidence="2">
    <location>
        <begin position="354"/>
        <end position="366"/>
    </location>
</feature>
<feature type="region of interest" description="Disordered" evidence="2">
    <location>
        <begin position="78"/>
        <end position="98"/>
    </location>
</feature>
<feature type="compositionally biased region" description="Low complexity" evidence="2">
    <location>
        <begin position="78"/>
        <end position="92"/>
    </location>
</feature>
<dbReference type="AlphaFoldDB" id="U6K4S4"/>
<dbReference type="EMBL" id="HG682758">
    <property type="protein sequence ID" value="CDJ30758.1"/>
    <property type="molecule type" value="Genomic_DNA"/>
</dbReference>
<feature type="region of interest" description="Disordered" evidence="2">
    <location>
        <begin position="231"/>
        <end position="257"/>
    </location>
</feature>
<evidence type="ECO:0000313" key="3">
    <source>
        <dbReference type="EMBL" id="CDJ30758.1"/>
    </source>
</evidence>
<feature type="region of interest" description="Disordered" evidence="2">
    <location>
        <begin position="829"/>
        <end position="913"/>
    </location>
</feature>
<dbReference type="GeneID" id="25375717"/>
<dbReference type="VEuPathDB" id="ToxoDB:EMH_0007170"/>
<feature type="compositionally biased region" description="Low complexity" evidence="2">
    <location>
        <begin position="241"/>
        <end position="257"/>
    </location>
</feature>
<dbReference type="OrthoDB" id="347108at2759"/>
<protein>
    <submittedName>
        <fullName evidence="3">Pseudouridylate synthase 1, putative</fullName>
    </submittedName>
</protein>
<accession>U6K4S4</accession>
<name>U6K4S4_9EIME</name>
<keyword evidence="4" id="KW-1185">Reference proteome</keyword>
<evidence type="ECO:0000256" key="1">
    <source>
        <dbReference type="SAM" id="Coils"/>
    </source>
</evidence>
<evidence type="ECO:0000313" key="4">
    <source>
        <dbReference type="Proteomes" id="UP000030744"/>
    </source>
</evidence>
<reference evidence="3" key="2">
    <citation type="submission" date="2013-10" db="EMBL/GenBank/DDBJ databases">
        <authorList>
            <person name="Aslett M."/>
        </authorList>
    </citation>
    <scope>NUCLEOTIDE SEQUENCE [LARGE SCALE GENOMIC DNA]</scope>
    <source>
        <strain evidence="3">Houghton</strain>
    </source>
</reference>
<dbReference type="RefSeq" id="XP_013353323.1">
    <property type="nucleotide sequence ID" value="XM_013497869.1"/>
</dbReference>
<proteinExistence type="predicted"/>
<feature type="compositionally biased region" description="Polar residues" evidence="2">
    <location>
        <begin position="834"/>
        <end position="845"/>
    </location>
</feature>
<reference evidence="3" key="1">
    <citation type="submission" date="2013-10" db="EMBL/GenBank/DDBJ databases">
        <title>Genomic analysis of the causative agents of coccidiosis in chickens.</title>
        <authorList>
            <person name="Reid A.J."/>
            <person name="Blake D."/>
            <person name="Billington K."/>
            <person name="Browne H."/>
            <person name="Dunn M."/>
            <person name="Hung S."/>
            <person name="Kawahara F."/>
            <person name="Miranda-Saavedra D."/>
            <person name="Mourier T."/>
            <person name="Nagra H."/>
            <person name="Otto T.D."/>
            <person name="Rawlings N."/>
            <person name="Sanchez A."/>
            <person name="Sanders M."/>
            <person name="Subramaniam C."/>
            <person name="Tay Y."/>
            <person name="Dear P."/>
            <person name="Doerig C."/>
            <person name="Gruber A."/>
            <person name="Parkinson J."/>
            <person name="Shirley M."/>
            <person name="Wan K.L."/>
            <person name="Berriman M."/>
            <person name="Tomley F."/>
            <person name="Pain A."/>
        </authorList>
    </citation>
    <scope>NUCLEOTIDE SEQUENCE [LARGE SCALE GENOMIC DNA]</scope>
    <source>
        <strain evidence="3">Houghton</strain>
    </source>
</reference>
<keyword evidence="1" id="KW-0175">Coiled coil</keyword>
<evidence type="ECO:0000256" key="2">
    <source>
        <dbReference type="SAM" id="MobiDB-lite"/>
    </source>
</evidence>
<feature type="region of interest" description="Disordered" evidence="2">
    <location>
        <begin position="424"/>
        <end position="444"/>
    </location>
</feature>
<feature type="compositionally biased region" description="Polar residues" evidence="2">
    <location>
        <begin position="325"/>
        <end position="346"/>
    </location>
</feature>
<feature type="region of interest" description="Disordered" evidence="2">
    <location>
        <begin position="284"/>
        <end position="370"/>
    </location>
</feature>
<feature type="coiled-coil region" evidence="1">
    <location>
        <begin position="698"/>
        <end position="732"/>
    </location>
</feature>
<feature type="region of interest" description="Disordered" evidence="2">
    <location>
        <begin position="762"/>
        <end position="789"/>
    </location>
</feature>
<sequence length="923" mass="100516">MSRVLRAVRHLREAATKFTFCICVEALYIHLDEPATVVVDLTRGPRRVRGNATIELSKGDNEVSLNIPLQCNVTLFKPKSSPQASSSSNSSLKRQKSKLEGVPEAVGAASGVAVAADGVPFLPKKAQLQLLDVSKSRRLGGRILSRMRPSPSVSFASALPRDPSAAASISLSPETAAETRDSGVLLAEASFDLASLAAAHSKGVHLQTLRLPLEKAKGKITISVSLDKLEGTFPAAPSPKPTAETTATAPARSSASPTIATMTEAAEDEPLVLRLPHKETLPSSLETPTLEEDTSPQQQPQATTTTEAAAATGTEKGGAAHPSSADKTQQPPMQELASTGTATTPAELSPAESQRQPKQQTQQQQQAELRRKDELIASLQRQVALMEAESHQAAAPQLAQLFAQIDELHTALAAAQEQQLAAAEQLQQEREKGDSSAAAAALQQQLQDAEQRLQQLETQRREMQLQQQELQQKNSEQQQELLQLQAERDGMRLIADAYKKQLEEVHQQQQQQHQQHEKPQEEQVLLLLQQAEQWELEKQQLQSKLADEAREKEAALKEVRLLQQQLQQQQLLQEGVNQNSDPAAVLQQQIISLQRQLVEAADARETLRISKDQTIAELTKALQEMQQKQGEAQAAQQQTMQKLNTFKEEAEALREKIRCQEETLQRLPSQAAWSCAQQQHQLLLQQQREWQQQQEHQQRQQELQLAARTRRIEELEKELVHVKVELAAAEQRRHEDIDAFKKKLQAVKETVVAYAAASSGSLQAKSSLHSHRGSKHSGNVGSNGKGSPVKRLVHISSLKALFRSSSSSRRSSSYCRSSSRFVVAAAADQRPAATSTSKGSHLAVQSRSLSESRSDLLRSSSNAQGSSSNGSGSSSYSSSCKAPPASVSLFGTQPVAGAPRGPSVTRFSASTSGGCSVVTRCVP</sequence>